<dbReference type="GO" id="GO:0005788">
    <property type="term" value="C:endoplasmic reticulum lumen"/>
    <property type="evidence" value="ECO:0007669"/>
    <property type="project" value="UniProtKB-SubCell"/>
</dbReference>
<dbReference type="Pfam" id="PF18402">
    <property type="entry name" value="Thioredoxin_14"/>
    <property type="match status" value="1"/>
</dbReference>
<dbReference type="GO" id="GO:0018279">
    <property type="term" value="P:protein N-linked glycosylation via asparagine"/>
    <property type="evidence" value="ECO:0007669"/>
    <property type="project" value="TreeGrafter"/>
</dbReference>
<evidence type="ECO:0000256" key="6">
    <source>
        <dbReference type="ARBA" id="ARBA00022729"/>
    </source>
</evidence>
<evidence type="ECO:0000256" key="5">
    <source>
        <dbReference type="ARBA" id="ARBA00022679"/>
    </source>
</evidence>
<dbReference type="Pfam" id="PF18400">
    <property type="entry name" value="Thioredoxin_12"/>
    <property type="match status" value="1"/>
</dbReference>
<comment type="subcellular location">
    <subcellularLocation>
        <location evidence="2">Endoplasmic reticulum lumen</location>
    </subcellularLocation>
</comment>
<dbReference type="InterPro" id="IPR029044">
    <property type="entry name" value="Nucleotide-diphossugar_trans"/>
</dbReference>
<dbReference type="InterPro" id="IPR009448">
    <property type="entry name" value="UDP-g_GGtrans"/>
</dbReference>
<proteinExistence type="inferred from homology"/>
<dbReference type="Pfam" id="PF18403">
    <property type="entry name" value="Thioredoxin_15"/>
    <property type="match status" value="1"/>
</dbReference>
<evidence type="ECO:0000313" key="14">
    <source>
        <dbReference type="EMBL" id="KAJ3135593.1"/>
    </source>
</evidence>
<keyword evidence="8" id="KW-0325">Glycoprotein</keyword>
<organism evidence="14 15">
    <name type="scientific">Physocladia obscura</name>
    <dbReference type="NCBI Taxonomy" id="109957"/>
    <lineage>
        <taxon>Eukaryota</taxon>
        <taxon>Fungi</taxon>
        <taxon>Fungi incertae sedis</taxon>
        <taxon>Chytridiomycota</taxon>
        <taxon>Chytridiomycota incertae sedis</taxon>
        <taxon>Chytridiomycetes</taxon>
        <taxon>Chytridiales</taxon>
        <taxon>Chytriomycetaceae</taxon>
        <taxon>Physocladia</taxon>
    </lineage>
</organism>
<evidence type="ECO:0000256" key="4">
    <source>
        <dbReference type="ARBA" id="ARBA00006351"/>
    </source>
</evidence>
<dbReference type="PANTHER" id="PTHR11226:SF0">
    <property type="entry name" value="UDP-GLUCOSE:GLYCOPROTEIN GLUCOSYLTRANSFERASE"/>
    <property type="match status" value="1"/>
</dbReference>
<comment type="pathway">
    <text evidence="3">Protein modification; protein glycosylation.</text>
</comment>
<dbReference type="Pfam" id="PF18404">
    <property type="entry name" value="Glyco_transf_24"/>
    <property type="match status" value="1"/>
</dbReference>
<evidence type="ECO:0000313" key="15">
    <source>
        <dbReference type="Proteomes" id="UP001211907"/>
    </source>
</evidence>
<keyword evidence="7" id="KW-0256">Endoplasmic reticulum</keyword>
<keyword evidence="6" id="KW-0732">Signal</keyword>
<evidence type="ECO:0000256" key="8">
    <source>
        <dbReference type="ARBA" id="ARBA00023180"/>
    </source>
</evidence>
<evidence type="ECO:0000259" key="11">
    <source>
        <dbReference type="Pfam" id="PF18402"/>
    </source>
</evidence>
<dbReference type="SUPFAM" id="SSF53448">
    <property type="entry name" value="Nucleotide-diphospho-sugar transferases"/>
    <property type="match status" value="1"/>
</dbReference>
<evidence type="ECO:0000256" key="3">
    <source>
        <dbReference type="ARBA" id="ARBA00004922"/>
    </source>
</evidence>
<keyword evidence="15" id="KW-1185">Reference proteome</keyword>
<feature type="domain" description="UGGT thioredoxin-like" evidence="9">
    <location>
        <begin position="31"/>
        <end position="190"/>
    </location>
</feature>
<comment type="caution">
    <text evidence="14">The sequence shown here is derived from an EMBL/GenBank/DDBJ whole genome shotgun (WGS) entry which is preliminary data.</text>
</comment>
<keyword evidence="5" id="KW-0808">Transferase</keyword>
<evidence type="ECO:0000256" key="1">
    <source>
        <dbReference type="ARBA" id="ARBA00001913"/>
    </source>
</evidence>
<evidence type="ECO:0000256" key="7">
    <source>
        <dbReference type="ARBA" id="ARBA00022824"/>
    </source>
</evidence>
<sequence length="1473" mass="166291">MRAQREYPATLFDFISFLSAKEPVVEGVPTAASYSSPLSSYSKVLKFHAFNDGDQTLTALLKLSLAAHTAAPIIQAKFSYYTDVIVPTMTDHVEDFDASCDVWIVAEDKQLCDWQSVVEFVKSDSFQQRTSSNNLLLPFDNIYTKSSTNQNAILYGDITSPKFLAFHEALIKLADADLISYVFRYKPPSLGSSQKQQHYLSGYGVELAIKTSEYKVIDDRSTAQGNTETNLKDQDYTEENEQIVIEQSAFIFDESDAKMQSIATEDIREIGVKAANVILASESPIDAMIQISQDFPKYSHLIAKRSVTPEQRVEIRKNQRSIIASGGSIFVLNGIELNLKDLNVFSLLTAMRGELNLIRKLQTLNLKTTEAVRLLSLPSSESTSTSDLGWGEAFDVRDDSVIWWNDLEKDSRYERFPRSVKDLLQPSYPGQLKYVAKNMFNALFVLDLTNVEHLNILNNIFHFIENSVPLRFGLIPLVGESNDESCLLAARSFLYIVEKIGRKEAKNFIIALLTEIKTNGNAAISATIETAFETVAAGQFKSFAETNDDASVLVTHKKLLDRIGVDGRTGVFFFNGKYYDVDENWQQNMLGVYPKMLQFLQMRVYEGTVTDADIIYDYFLSKRNAYISISEDHPLKFINLLGQNVDQSALQSLSYVSERENAVISMMVIGDFESIVGLQFAKNALEFSISAPNSRLTFIHNPPHNRISTLQTKTLLPKAAHILMKQNGARNISSILAEKIAEMVESESFNFAAGDNALFSQKIVDELDENAEYERTAKLAKKFIEDIVGIIGGESVIVVNGRIIGPITHPERFTDQDFELLASSEYHDRIEKIDDVLSGMDLNGVVDKNLWVSDACMKISSLAAAAKPIGQHGGTSSGRISFDWGDNFYGITVGNFEEASLRFSVAIDPLSELAQKTSALLKLISKVPGVGIKILLNPVTLLDDLPIKRFYRYVWSDDLNFDNTGQVIAPFAHFKNIPMEPLLTLGLDVPRAWVVRAIDSIYDLDNLKLDNAKTASVDSYFQLRNILVEGHAREIYASTPPRGVQFILGTSPEIPHAVDTITMTNLGYLQLKANPGIWQMRLREGRSREVYRLESVSESYTRLKGAESDESEVVKNGYATVIVDTFEGVTIFPVVAKRVGMENEDVLETVEKKVTSSENLEKKSSVLDALTGFKDRFWKPEAPTSVPSNTTINIFSVASGHLYERFMGIMMLSVMRNTKSPVKFWLIENFLSPKFMNFIPHLAKAYNFEYEFITYNWPHWLRATTRKERTIWAYKILFLDVLFPLNLDKVIFVDADQVVRTDMKELVDLDLQGAVYGYTPMGDSRPEMEGFRFWKTGYWKSHLQGKPYHISALYVIDLKLFRQALAGDRLRQQYQGLSADPNSLANLDQDLPNNMMHEIPIFSLPKEWLWCETWCSDSELKHAKTIDLCNNPLTKEPKLQRAKRIIKEWVELDNLVQAVADKVEVEDKQHDEL</sequence>
<evidence type="ECO:0000259" key="12">
    <source>
        <dbReference type="Pfam" id="PF18403"/>
    </source>
</evidence>
<evidence type="ECO:0008006" key="16">
    <source>
        <dbReference type="Google" id="ProtNLM"/>
    </source>
</evidence>
<accession>A0AAD5T758</accession>
<comment type="similarity">
    <text evidence="4">Belongs to the glycosyltransferase 8 family.</text>
</comment>
<dbReference type="GO" id="GO:0003980">
    <property type="term" value="F:UDP-glucose:glycoprotein glucosyltransferase activity"/>
    <property type="evidence" value="ECO:0007669"/>
    <property type="project" value="InterPro"/>
</dbReference>
<dbReference type="PANTHER" id="PTHR11226">
    <property type="entry name" value="UDP-GLUCOSE GLYCOPROTEIN:GLUCOSYLTRANSFERASE"/>
    <property type="match status" value="1"/>
</dbReference>
<comment type="cofactor">
    <cofactor evidence="1">
        <name>Ca(2+)</name>
        <dbReference type="ChEBI" id="CHEBI:29108"/>
    </cofactor>
</comment>
<feature type="domain" description="UGGT thioredoxin-like" evidence="10">
    <location>
        <begin position="256"/>
        <end position="382"/>
    </location>
</feature>
<protein>
    <recommendedName>
        <fullName evidence="16">UDP-glucose:glycoprotein glucosyltransferase</fullName>
    </recommendedName>
</protein>
<evidence type="ECO:0000259" key="9">
    <source>
        <dbReference type="Pfam" id="PF18400"/>
    </source>
</evidence>
<dbReference type="InterPro" id="IPR040693">
    <property type="entry name" value="UGGT_TRXL_1"/>
</dbReference>
<name>A0AAD5T758_9FUNG</name>
<dbReference type="GO" id="GO:0051082">
    <property type="term" value="F:unfolded protein binding"/>
    <property type="evidence" value="ECO:0007669"/>
    <property type="project" value="TreeGrafter"/>
</dbReference>
<reference evidence="14" key="1">
    <citation type="submission" date="2020-05" db="EMBL/GenBank/DDBJ databases">
        <title>Phylogenomic resolution of chytrid fungi.</title>
        <authorList>
            <person name="Stajich J.E."/>
            <person name="Amses K."/>
            <person name="Simmons R."/>
            <person name="Seto K."/>
            <person name="Myers J."/>
            <person name="Bonds A."/>
            <person name="Quandt C.A."/>
            <person name="Barry K."/>
            <person name="Liu P."/>
            <person name="Grigoriev I."/>
            <person name="Longcore J.E."/>
            <person name="James T.Y."/>
        </authorList>
    </citation>
    <scope>NUCLEOTIDE SEQUENCE</scope>
    <source>
        <strain evidence="14">JEL0513</strain>
    </source>
</reference>
<evidence type="ECO:0000259" key="13">
    <source>
        <dbReference type="Pfam" id="PF18404"/>
    </source>
</evidence>
<dbReference type="InterPro" id="IPR040694">
    <property type="entry name" value="UGGT_TRXL_2"/>
</dbReference>
<evidence type="ECO:0000259" key="10">
    <source>
        <dbReference type="Pfam" id="PF18401"/>
    </source>
</evidence>
<dbReference type="CDD" id="cd06432">
    <property type="entry name" value="GT8_HUGT1_C_like"/>
    <property type="match status" value="1"/>
</dbReference>
<feature type="domain" description="UGGT thioredoxin-like" evidence="11">
    <location>
        <begin position="394"/>
        <end position="626"/>
    </location>
</feature>
<dbReference type="InterPro" id="IPR040525">
    <property type="entry name" value="UGGT_TRXL_4"/>
</dbReference>
<feature type="domain" description="Glucosyltransferase 24 catalytic" evidence="13">
    <location>
        <begin position="1192"/>
        <end position="1458"/>
    </location>
</feature>
<dbReference type="Gene3D" id="3.90.550.10">
    <property type="entry name" value="Spore Coat Polysaccharide Biosynthesis Protein SpsA, Chain A"/>
    <property type="match status" value="1"/>
</dbReference>
<evidence type="ECO:0000256" key="2">
    <source>
        <dbReference type="ARBA" id="ARBA00004319"/>
    </source>
</evidence>
<dbReference type="Pfam" id="PF18401">
    <property type="entry name" value="Thioredoxin_13"/>
    <property type="match status" value="1"/>
</dbReference>
<dbReference type="InterPro" id="IPR040497">
    <property type="entry name" value="Glyco_transf_24"/>
</dbReference>
<dbReference type="FunFam" id="3.90.550.10:FF:000065">
    <property type="entry name" value="UDP-glucose:glycoprotein glucosyltransferase, putative"/>
    <property type="match status" value="1"/>
</dbReference>
<dbReference type="Pfam" id="PF06427">
    <property type="entry name" value="UDP-g_GGTase"/>
    <property type="match status" value="1"/>
</dbReference>
<dbReference type="GO" id="GO:0036503">
    <property type="term" value="P:ERAD pathway"/>
    <property type="evidence" value="ECO:0007669"/>
    <property type="project" value="TreeGrafter"/>
</dbReference>
<gene>
    <name evidence="14" type="ORF">HK100_002475</name>
</gene>
<dbReference type="Proteomes" id="UP001211907">
    <property type="component" value="Unassembled WGS sequence"/>
</dbReference>
<feature type="domain" description="UDP-glucose:glycoprotein glucosyltransferase thioredoxin-like" evidence="12">
    <location>
        <begin position="646"/>
        <end position="864"/>
    </location>
</feature>
<dbReference type="EMBL" id="JADGJH010000158">
    <property type="protein sequence ID" value="KAJ3135593.1"/>
    <property type="molecule type" value="Genomic_DNA"/>
</dbReference>
<dbReference type="InterPro" id="IPR040692">
    <property type="entry name" value="UGGT_TRXL_3"/>
</dbReference>